<feature type="domain" description="EAL" evidence="1">
    <location>
        <begin position="1"/>
        <end position="129"/>
    </location>
</feature>
<accession>A0ABX0JF11</accession>
<dbReference type="SUPFAM" id="SSF141868">
    <property type="entry name" value="EAL domain-like"/>
    <property type="match status" value="1"/>
</dbReference>
<evidence type="ECO:0000259" key="1">
    <source>
        <dbReference type="PROSITE" id="PS50883"/>
    </source>
</evidence>
<dbReference type="Gene3D" id="3.20.20.450">
    <property type="entry name" value="EAL domain"/>
    <property type="match status" value="1"/>
</dbReference>
<keyword evidence="3" id="KW-1185">Reference proteome</keyword>
<dbReference type="EMBL" id="JAAOIW010000018">
    <property type="protein sequence ID" value="NHN34341.1"/>
    <property type="molecule type" value="Genomic_DNA"/>
</dbReference>
<gene>
    <name evidence="2" type="ORF">G9U52_31585</name>
</gene>
<dbReference type="PANTHER" id="PTHR33121">
    <property type="entry name" value="CYCLIC DI-GMP PHOSPHODIESTERASE PDEF"/>
    <property type="match status" value="1"/>
</dbReference>
<name>A0ABX0JF11_9BACL</name>
<proteinExistence type="predicted"/>
<dbReference type="CDD" id="cd01948">
    <property type="entry name" value="EAL"/>
    <property type="match status" value="1"/>
</dbReference>
<reference evidence="2" key="1">
    <citation type="submission" date="2020-03" db="EMBL/GenBank/DDBJ databases">
        <title>Draft sequencing of Paenibacilllus sp. S3N08.</title>
        <authorList>
            <person name="Kim D.-U."/>
        </authorList>
    </citation>
    <scope>NUCLEOTIDE SEQUENCE</scope>
    <source>
        <strain evidence="2">S3N08</strain>
    </source>
</reference>
<dbReference type="PANTHER" id="PTHR33121:SF70">
    <property type="entry name" value="SIGNALING PROTEIN YKOW"/>
    <property type="match status" value="1"/>
</dbReference>
<dbReference type="InterPro" id="IPR035919">
    <property type="entry name" value="EAL_sf"/>
</dbReference>
<dbReference type="SMART" id="SM00052">
    <property type="entry name" value="EAL"/>
    <property type="match status" value="1"/>
</dbReference>
<organism evidence="2 3">
    <name type="scientific">Paenibacillus agricola</name>
    <dbReference type="NCBI Taxonomy" id="2716264"/>
    <lineage>
        <taxon>Bacteria</taxon>
        <taxon>Bacillati</taxon>
        <taxon>Bacillota</taxon>
        <taxon>Bacilli</taxon>
        <taxon>Bacillales</taxon>
        <taxon>Paenibacillaceae</taxon>
        <taxon>Paenibacillus</taxon>
    </lineage>
</organism>
<dbReference type="Proteomes" id="UP001165962">
    <property type="component" value="Unassembled WGS sequence"/>
</dbReference>
<sequence length="140" mass="15718">MLTESIAMHNEGYVITKLKALRSIGIQIAIDDFGTGYSSLSYIKKLPINTLKIDKLFLSEIKTASDDEEITSTIIAMAQSMKLKVIAEGVETKEQLRFLQKRNCNEAQGYLFSKPVPEKEMKSLLIDNEVAAGLIKYTRQ</sequence>
<comment type="caution">
    <text evidence="2">The sequence shown here is derived from an EMBL/GenBank/DDBJ whole genome shotgun (WGS) entry which is preliminary data.</text>
</comment>
<evidence type="ECO:0000313" key="2">
    <source>
        <dbReference type="EMBL" id="NHN34341.1"/>
    </source>
</evidence>
<dbReference type="PROSITE" id="PS50883">
    <property type="entry name" value="EAL"/>
    <property type="match status" value="1"/>
</dbReference>
<dbReference type="InterPro" id="IPR050706">
    <property type="entry name" value="Cyclic-di-GMP_PDE-like"/>
</dbReference>
<evidence type="ECO:0000313" key="3">
    <source>
        <dbReference type="Proteomes" id="UP001165962"/>
    </source>
</evidence>
<protein>
    <submittedName>
        <fullName evidence="2">EAL domain-containing protein</fullName>
    </submittedName>
</protein>
<dbReference type="RefSeq" id="WP_207953335.1">
    <property type="nucleotide sequence ID" value="NZ_JAAOIW010000018.1"/>
</dbReference>
<dbReference type="Pfam" id="PF00563">
    <property type="entry name" value="EAL"/>
    <property type="match status" value="1"/>
</dbReference>
<dbReference type="InterPro" id="IPR001633">
    <property type="entry name" value="EAL_dom"/>
</dbReference>